<evidence type="ECO:0000256" key="1">
    <source>
        <dbReference type="ARBA" id="ARBA00022448"/>
    </source>
</evidence>
<dbReference type="STRING" id="4555.A0A368RPY6"/>
<keyword evidence="2" id="KW-0633">Potassium transport</keyword>
<gene>
    <name evidence="6" type="ORF">SETIT_6G238900v2</name>
</gene>
<dbReference type="InterPro" id="IPR050794">
    <property type="entry name" value="CPA2_transporter"/>
</dbReference>
<dbReference type="EMBL" id="CM003533">
    <property type="protein sequence ID" value="RCV32201.1"/>
    <property type="molecule type" value="Genomic_DNA"/>
</dbReference>
<evidence type="ECO:0000313" key="6">
    <source>
        <dbReference type="EMBL" id="RCV32201.1"/>
    </source>
</evidence>
<evidence type="ECO:0000256" key="4">
    <source>
        <dbReference type="ARBA" id="ARBA00023065"/>
    </source>
</evidence>
<organism evidence="6">
    <name type="scientific">Setaria italica</name>
    <name type="common">Foxtail millet</name>
    <name type="synonym">Panicum italicum</name>
    <dbReference type="NCBI Taxonomy" id="4555"/>
    <lineage>
        <taxon>Eukaryota</taxon>
        <taxon>Viridiplantae</taxon>
        <taxon>Streptophyta</taxon>
        <taxon>Embryophyta</taxon>
        <taxon>Tracheophyta</taxon>
        <taxon>Spermatophyta</taxon>
        <taxon>Magnoliopsida</taxon>
        <taxon>Liliopsida</taxon>
        <taxon>Poales</taxon>
        <taxon>Poaceae</taxon>
        <taxon>PACMAD clade</taxon>
        <taxon>Panicoideae</taxon>
        <taxon>Panicodae</taxon>
        <taxon>Paniceae</taxon>
        <taxon>Cenchrinae</taxon>
        <taxon>Setaria</taxon>
    </lineage>
</organism>
<evidence type="ECO:0000256" key="2">
    <source>
        <dbReference type="ARBA" id="ARBA00022538"/>
    </source>
</evidence>
<keyword evidence="4" id="KW-0406">Ion transport</keyword>
<proteinExistence type="predicted"/>
<evidence type="ECO:0000256" key="5">
    <source>
        <dbReference type="SAM" id="MobiDB-lite"/>
    </source>
</evidence>
<dbReference type="PANTHER" id="PTHR32468">
    <property type="entry name" value="CATION/H + ANTIPORTER"/>
    <property type="match status" value="1"/>
</dbReference>
<name>A0A368RPY6_SETIT</name>
<feature type="region of interest" description="Disordered" evidence="5">
    <location>
        <begin position="26"/>
        <end position="96"/>
    </location>
</feature>
<dbReference type="GO" id="GO:0006813">
    <property type="term" value="P:potassium ion transport"/>
    <property type="evidence" value="ECO:0007669"/>
    <property type="project" value="UniProtKB-KW"/>
</dbReference>
<keyword evidence="1" id="KW-0813">Transport</keyword>
<dbReference type="OrthoDB" id="671744at2759"/>
<feature type="compositionally biased region" description="Polar residues" evidence="5">
    <location>
        <begin position="43"/>
        <end position="54"/>
    </location>
</feature>
<accession>A0A368RPY6</accession>
<dbReference type="PANTHER" id="PTHR32468:SF31">
    <property type="entry name" value="CATION_H(+) ANTIPORTER 1"/>
    <property type="match status" value="1"/>
</dbReference>
<reference evidence="6" key="2">
    <citation type="submission" date="2015-07" db="EMBL/GenBank/DDBJ databases">
        <authorList>
            <person name="Noorani M."/>
        </authorList>
    </citation>
    <scope>NUCLEOTIDE SEQUENCE</scope>
    <source>
        <strain evidence="6">Yugu1</strain>
    </source>
</reference>
<sequence length="268" mass="28428">MVWGFTLEARSAGLAWRLPALAVAGGAGGGGGARGRRRARWGSQMSAPTTSSSPALEPDSAYPRLHPSAFDNATRSPLVGRAGGHDGANDGANDGAGWGNIPRSASASIIFHNHRPAYPTLPWRCRLSSPAAIVALCSALSWAVTSSASRKGGEEDMEFQDGGVDERFLWRFYENYASREMAMYVEKMVKSPADVVETLEGMTGMFALVVVGRGGRQPVELIAGLERWAEAGTEIGPVAEILASNESLEMGSVLVMQQHTVALKPPCQ</sequence>
<evidence type="ECO:0000256" key="3">
    <source>
        <dbReference type="ARBA" id="ARBA00022958"/>
    </source>
</evidence>
<reference evidence="6" key="1">
    <citation type="journal article" date="2012" name="Nat. Biotechnol.">
        <title>Reference genome sequence of the model plant Setaria.</title>
        <authorList>
            <person name="Bennetzen J.L."/>
            <person name="Schmutz J."/>
            <person name="Wang H."/>
            <person name="Percifield R."/>
            <person name="Hawkins J."/>
            <person name="Pontaroli A.C."/>
            <person name="Estep M."/>
            <person name="Feng L."/>
            <person name="Vaughn J.N."/>
            <person name="Grimwood J."/>
            <person name="Jenkins J."/>
            <person name="Barry K."/>
            <person name="Lindquist E."/>
            <person name="Hellsten U."/>
            <person name="Deshpande S."/>
            <person name="Wang X."/>
            <person name="Wu X."/>
            <person name="Mitros T."/>
            <person name="Triplett J."/>
            <person name="Yang X."/>
            <person name="Ye C.Y."/>
            <person name="Mauro-Herrera M."/>
            <person name="Wang L."/>
            <person name="Li P."/>
            <person name="Sharma M."/>
            <person name="Sharma R."/>
            <person name="Ronald P.C."/>
            <person name="Panaud O."/>
            <person name="Kellogg E.A."/>
            <person name="Brutnell T.P."/>
            <person name="Doust A.N."/>
            <person name="Tuskan G.A."/>
            <person name="Rokhsar D."/>
            <person name="Devos K.M."/>
        </authorList>
    </citation>
    <scope>NUCLEOTIDE SEQUENCE [LARGE SCALE GENOMIC DNA]</scope>
    <source>
        <strain evidence="6">Yugu1</strain>
    </source>
</reference>
<keyword evidence="3" id="KW-0630">Potassium</keyword>
<protein>
    <submittedName>
        <fullName evidence="6">Uncharacterized protein</fullName>
    </submittedName>
</protein>
<dbReference type="AlphaFoldDB" id="A0A368RPY6"/>